<organism evidence="1 2">
    <name type="scientific">Dioscorea alata</name>
    <name type="common">Purple yam</name>
    <dbReference type="NCBI Taxonomy" id="55571"/>
    <lineage>
        <taxon>Eukaryota</taxon>
        <taxon>Viridiplantae</taxon>
        <taxon>Streptophyta</taxon>
        <taxon>Embryophyta</taxon>
        <taxon>Tracheophyta</taxon>
        <taxon>Spermatophyta</taxon>
        <taxon>Magnoliopsida</taxon>
        <taxon>Liliopsida</taxon>
        <taxon>Dioscoreales</taxon>
        <taxon>Dioscoreaceae</taxon>
        <taxon>Dioscorea</taxon>
    </lineage>
</organism>
<comment type="caution">
    <text evidence="1">The sequence shown here is derived from an EMBL/GenBank/DDBJ whole genome shotgun (WGS) entry which is preliminary data.</text>
</comment>
<keyword evidence="2" id="KW-1185">Reference proteome</keyword>
<evidence type="ECO:0000313" key="1">
    <source>
        <dbReference type="EMBL" id="KAH7677294.1"/>
    </source>
</evidence>
<sequence>MAVEAILSTALEQIINLTAPPVIRYLRPIWGGVDGDLEKLRWNLLQIQPLIEDAEERQLMDQPVKAWLMLLRDVVYDADDILDQANSHVLLIQRKAEFYGPLRSKVRDFFSLHHNPLLFQLQLGHKLRSINRRIDGIIEEMHKFTFKVADNNNKNDRPWRNRPQTHSYVPESEVIGRDKEKEEIVQMLIHDHFEEKVTVVSIVGMGGLGKTTLAQLVCGDKNVKNHFDKLCIWWVCVSDDFDVAKLARNIIITASGKSYDDNKPMEVLQQDLRQLLGLKRYLLVLDDVWNEDHLKWDALRRLLIDGAEGSRILVTTRNENCSIIMGAKKSCLLQGLSEERSWALFERTFTTSVSRQPDFPEIGKKIVNKCKGLPLAIKVMGSVMCSKRDESQWQAVLDNNIWDTQLAKDEIRPELWLSYVDLPSPVKKCFAFCAIFPKDSFIQEGMLVQFWMAHGFIPSQTGKGQQILDELIGRSLLQFVTDRGARAAHYFTSQWFFINDELFSVPGYRVCKMHDLIHDLAQFVTGDECSTLPERNEFMKISKRTRHFILNDDVEYDMSDHPSVRTALAVGKDFIGLSKLKLLRVLQFNRFRANVDKLLSTSIEYLHHLRYLNLCDTGIRELPESICMLINLQTLNLNCCRQLTKLPMSMVYMNSLRHLHLIDCSALKILPPVLSQLRCSKTLTEYTVAENTENKIGELKHWNLDGRLRLYDLHKVKNADEAKEANMSSRQNIKSLCLFWGLGASVENAEQVLEALKPHAALKELRLRYYPGTQFSMWVRDRQQLQNLVKINLEDCRACEQLPPLEQFPYLEELTIGGMDGIKYIINNTTGDALSIFPTLRYLCLSRMDNLEGWCVEEDREIASPLFPCLEEMFINDCPKLTTMPQQLPILKTLDIADSYKKAQIAIMFKEKGFFKHLISLKSLSLERCEELVLLLEDEEETRSFTSSLSSLSIDACGQFSLSAVLRNLTSLTDLDMIDLKELVSWPDEMFRGLESIRSLNIRSCKNLTGASSQGDCGLPFLENLQVYNCDALIELPKCPASLKSLSVWNCPSIKSLCSDMGHLTSLSQLRLSECPKLESLPEGMQGLTSLRNLSIHICSALESLPEGMQGLTSLEMLFIEDCPALKSFPEGLQQRLPTLKWLKISGCPKLEIRCSPGGDYFHLVSSISKKSIKSSPRRTLLLAPCL</sequence>
<accession>A0ACB7VS94</accession>
<evidence type="ECO:0000313" key="2">
    <source>
        <dbReference type="Proteomes" id="UP000827976"/>
    </source>
</evidence>
<proteinExistence type="predicted"/>
<keyword evidence="1" id="KW-0378">Hydrolase</keyword>
<dbReference type="EMBL" id="CM037017">
    <property type="protein sequence ID" value="KAH7677294.1"/>
    <property type="molecule type" value="Genomic_DNA"/>
</dbReference>
<protein>
    <submittedName>
        <fullName evidence="1">P-loop containing nucleoside triphosphate hydrolase protein</fullName>
    </submittedName>
</protein>
<gene>
    <name evidence="1" type="ORF">IHE45_07G074100</name>
</gene>
<dbReference type="Proteomes" id="UP000827976">
    <property type="component" value="Chromosome 7"/>
</dbReference>
<name>A0ACB7VS94_DIOAL</name>
<reference evidence="2" key="1">
    <citation type="journal article" date="2022" name="Nat. Commun.">
        <title>Chromosome evolution and the genetic basis of agronomically important traits in greater yam.</title>
        <authorList>
            <person name="Bredeson J.V."/>
            <person name="Lyons J.B."/>
            <person name="Oniyinde I.O."/>
            <person name="Okereke N.R."/>
            <person name="Kolade O."/>
            <person name="Nnabue I."/>
            <person name="Nwadili C.O."/>
            <person name="Hribova E."/>
            <person name="Parker M."/>
            <person name="Nwogha J."/>
            <person name="Shu S."/>
            <person name="Carlson J."/>
            <person name="Kariba R."/>
            <person name="Muthemba S."/>
            <person name="Knop K."/>
            <person name="Barton G.J."/>
            <person name="Sherwood A.V."/>
            <person name="Lopez-Montes A."/>
            <person name="Asiedu R."/>
            <person name="Jamnadass R."/>
            <person name="Muchugi A."/>
            <person name="Goodstein D."/>
            <person name="Egesi C.N."/>
            <person name="Featherston J."/>
            <person name="Asfaw A."/>
            <person name="Simpson G.G."/>
            <person name="Dolezel J."/>
            <person name="Hendre P.S."/>
            <person name="Van Deynze A."/>
            <person name="Kumar P.L."/>
            <person name="Obidiegwu J.E."/>
            <person name="Bhattacharjee R."/>
            <person name="Rokhsar D.S."/>
        </authorList>
    </citation>
    <scope>NUCLEOTIDE SEQUENCE [LARGE SCALE GENOMIC DNA]</scope>
    <source>
        <strain evidence="2">cv. TDa95/00328</strain>
    </source>
</reference>